<evidence type="ECO:0000313" key="1">
    <source>
        <dbReference type="EMBL" id="STU73124.1"/>
    </source>
</evidence>
<accession>A0A377ZJ01</accession>
<protein>
    <submittedName>
        <fullName evidence="1">Uncharacterized protein</fullName>
    </submittedName>
</protein>
<gene>
    <name evidence="1" type="ORF">NCTC10313_03223</name>
</gene>
<name>A0A377ZJ01_KLEPO</name>
<dbReference type="AlphaFoldDB" id="A0A377ZJ01"/>
<reference evidence="1 2" key="1">
    <citation type="submission" date="2018-06" db="EMBL/GenBank/DDBJ databases">
        <authorList>
            <consortium name="Pathogen Informatics"/>
            <person name="Doyle S."/>
        </authorList>
    </citation>
    <scope>NUCLEOTIDE SEQUENCE [LARGE SCALE GENOMIC DNA]</scope>
    <source>
        <strain evidence="1 2">NCTC10313</strain>
    </source>
</reference>
<dbReference type="Proteomes" id="UP000254487">
    <property type="component" value="Unassembled WGS sequence"/>
</dbReference>
<sequence length="59" mass="6752">MSKMHFYHILICLISIKQKCIVLSVGYGQLLNHFAGKKGQRRLQVRQILAWISHSETAG</sequence>
<proteinExistence type="predicted"/>
<organism evidence="1 2">
    <name type="scientific">Klebsiella pneumoniae subsp. ozaenae</name>
    <dbReference type="NCBI Taxonomy" id="574"/>
    <lineage>
        <taxon>Bacteria</taxon>
        <taxon>Pseudomonadati</taxon>
        <taxon>Pseudomonadota</taxon>
        <taxon>Gammaproteobacteria</taxon>
        <taxon>Enterobacterales</taxon>
        <taxon>Enterobacteriaceae</taxon>
        <taxon>Klebsiella/Raoultella group</taxon>
        <taxon>Klebsiella</taxon>
        <taxon>Klebsiella pneumoniae complex</taxon>
    </lineage>
</organism>
<dbReference type="EMBL" id="UGLW01000003">
    <property type="protein sequence ID" value="STU73124.1"/>
    <property type="molecule type" value="Genomic_DNA"/>
</dbReference>
<evidence type="ECO:0000313" key="2">
    <source>
        <dbReference type="Proteomes" id="UP000254487"/>
    </source>
</evidence>